<sequence length="101" mass="11466">MESKDGKEGLIKVATQGVISLLIAILMAWSGFLSSSLSKQEERIFAMQRDMVSEAKLNALESRFNSRLESEISNVRREQQETNRYLILIMNAVKGRDTETQ</sequence>
<keyword evidence="1" id="KW-1133">Transmembrane helix</keyword>
<dbReference type="RefSeq" id="YP_009623488.1">
    <property type="nucleotide sequence ID" value="NC_042113.1"/>
</dbReference>
<dbReference type="Proteomes" id="UP000030231">
    <property type="component" value="Genome"/>
</dbReference>
<keyword evidence="3" id="KW-1185">Reference proteome</keyword>
<dbReference type="KEGG" id="vg:40100356"/>
<evidence type="ECO:0000256" key="1">
    <source>
        <dbReference type="SAM" id="Phobius"/>
    </source>
</evidence>
<dbReference type="EMBL" id="LN610572">
    <property type="protein sequence ID" value="CEF89011.1"/>
    <property type="molecule type" value="Genomic_DNA"/>
</dbReference>
<proteinExistence type="predicted"/>
<keyword evidence="1" id="KW-0472">Membrane</keyword>
<gene>
    <name evidence="2" type="primary">ORF82</name>
</gene>
<dbReference type="SMR" id="A0A0A1IUE3"/>
<evidence type="ECO:0000313" key="3">
    <source>
        <dbReference type="Proteomes" id="UP000030231"/>
    </source>
</evidence>
<dbReference type="GeneID" id="40100356"/>
<accession>A0A0A1IUE3</accession>
<reference evidence="2 3" key="1">
    <citation type="journal article" date="2015" name="PLoS ONE">
        <title>Investigation of a Large Collection of Pseudomonas aeruginosa Bacteriophages Collected from a Single Environmental Source in Abidjan, Cote d'Ivoire.</title>
        <authorList>
            <person name="Essoh C."/>
            <person name="Latino L."/>
            <person name="Midoux C."/>
            <person name="Blouin Y."/>
            <person name="Loukou G."/>
            <person name="Nguetta S.P."/>
            <person name="Lathro S."/>
            <person name="Cablanmian A."/>
            <person name="Kouassi A.K."/>
            <person name="Vergnaud G."/>
            <person name="Pourcel C."/>
        </authorList>
    </citation>
    <scope>NUCLEOTIDE SEQUENCE [LARGE SCALE GENOMIC DNA]</scope>
    <source>
        <strain evidence="2">Ab02</strain>
    </source>
</reference>
<protein>
    <submittedName>
        <fullName evidence="2">Uncharacterized protein</fullName>
    </submittedName>
</protein>
<name>A0A0A1IUE3_9CAUD</name>
<feature type="transmembrane region" description="Helical" evidence="1">
    <location>
        <begin position="13"/>
        <end position="33"/>
    </location>
</feature>
<keyword evidence="1" id="KW-0812">Transmembrane</keyword>
<organism evidence="2 3">
    <name type="scientific">Pseudomonas phage vB_PaeM_C2-10_Ab02</name>
    <dbReference type="NCBI Taxonomy" id="1548900"/>
    <lineage>
        <taxon>Viruses</taxon>
        <taxon>Duplodnaviria</taxon>
        <taxon>Heunggongvirae</taxon>
        <taxon>Uroviricota</taxon>
        <taxon>Caudoviricetes</taxon>
        <taxon>Vandenendeviridae</taxon>
        <taxon>Skurskavirinae</taxon>
        <taxon>Pakpunavirus</taxon>
        <taxon>Pakpunavirus CAb02</taxon>
    </lineage>
</organism>
<evidence type="ECO:0000313" key="2">
    <source>
        <dbReference type="EMBL" id="CEF89011.1"/>
    </source>
</evidence>